<dbReference type="InterPro" id="IPR050090">
    <property type="entry name" value="Tyrosine_recombinase_XerCD"/>
</dbReference>
<gene>
    <name evidence="7" type="ORF">RGI145_09390</name>
</gene>
<dbReference type="RefSeq" id="WP_075798168.1">
    <property type="nucleotide sequence ID" value="NZ_CP015583.1"/>
</dbReference>
<dbReference type="GO" id="GO:0003677">
    <property type="term" value="F:DNA binding"/>
    <property type="evidence" value="ECO:0007669"/>
    <property type="project" value="UniProtKB-KW"/>
</dbReference>
<evidence type="ECO:0000313" key="7">
    <source>
        <dbReference type="EMBL" id="APT57283.1"/>
    </source>
</evidence>
<keyword evidence="3" id="KW-0238">DNA-binding</keyword>
<proteinExistence type="inferred from homology"/>
<feature type="compositionally biased region" description="Basic and acidic residues" evidence="5">
    <location>
        <begin position="204"/>
        <end position="214"/>
    </location>
</feature>
<dbReference type="AlphaFoldDB" id="A0A1L7AEW2"/>
<dbReference type="SUPFAM" id="SSF56349">
    <property type="entry name" value="DNA breaking-rejoining enzymes"/>
    <property type="match status" value="1"/>
</dbReference>
<dbReference type="STRING" id="257708.RGI145_09390"/>
<evidence type="ECO:0000256" key="1">
    <source>
        <dbReference type="ARBA" id="ARBA00008857"/>
    </source>
</evidence>
<evidence type="ECO:0000256" key="3">
    <source>
        <dbReference type="ARBA" id="ARBA00023125"/>
    </source>
</evidence>
<dbReference type="InterPro" id="IPR002104">
    <property type="entry name" value="Integrase_catalytic"/>
</dbReference>
<dbReference type="PROSITE" id="PS51898">
    <property type="entry name" value="TYR_RECOMBINASE"/>
    <property type="match status" value="1"/>
</dbReference>
<reference evidence="7 8" key="1">
    <citation type="submission" date="2016-05" db="EMBL/GenBank/DDBJ databases">
        <title>Complete Genome and Methylome Analysis of Psychrotrophic Bacterial Isolates from Antarctic Lake Untersee.</title>
        <authorList>
            <person name="Fomenkov A."/>
            <person name="Akimov V.N."/>
            <person name="Vasilyeva L.V."/>
            <person name="Andersen D."/>
            <person name="Vincze T."/>
            <person name="Roberts R.J."/>
        </authorList>
    </citation>
    <scope>NUCLEOTIDE SEQUENCE [LARGE SCALE GENOMIC DNA]</scope>
    <source>
        <strain evidence="7 8">U14-5</strain>
    </source>
</reference>
<keyword evidence="4" id="KW-0233">DNA recombination</keyword>
<accession>A0A1L7AEW2</accession>
<evidence type="ECO:0000256" key="2">
    <source>
        <dbReference type="ARBA" id="ARBA00022908"/>
    </source>
</evidence>
<dbReference type="EMBL" id="CP015583">
    <property type="protein sequence ID" value="APT57283.1"/>
    <property type="molecule type" value="Genomic_DNA"/>
</dbReference>
<evidence type="ECO:0000313" key="8">
    <source>
        <dbReference type="Proteomes" id="UP000185494"/>
    </source>
</evidence>
<dbReference type="InterPro" id="IPR011010">
    <property type="entry name" value="DNA_brk_join_enz"/>
</dbReference>
<dbReference type="InterPro" id="IPR046668">
    <property type="entry name" value="DUF6538"/>
</dbReference>
<feature type="domain" description="Tyr recombinase" evidence="6">
    <location>
        <begin position="386"/>
        <end position="596"/>
    </location>
</feature>
<dbReference type="InterPro" id="IPR013762">
    <property type="entry name" value="Integrase-like_cat_sf"/>
</dbReference>
<keyword evidence="2" id="KW-0229">DNA integration</keyword>
<name>A0A1L7AEW2_9PROT</name>
<feature type="region of interest" description="Disordered" evidence="5">
    <location>
        <begin position="192"/>
        <end position="216"/>
    </location>
</feature>
<evidence type="ECO:0000256" key="5">
    <source>
        <dbReference type="SAM" id="MobiDB-lite"/>
    </source>
</evidence>
<dbReference type="Pfam" id="PF00589">
    <property type="entry name" value="Phage_integrase"/>
    <property type="match status" value="1"/>
</dbReference>
<evidence type="ECO:0000256" key="4">
    <source>
        <dbReference type="ARBA" id="ARBA00023172"/>
    </source>
</evidence>
<dbReference type="KEGG" id="rgi:RGI145_09390"/>
<dbReference type="GO" id="GO:0006310">
    <property type="term" value="P:DNA recombination"/>
    <property type="evidence" value="ECO:0007669"/>
    <property type="project" value="UniProtKB-KW"/>
</dbReference>
<organism evidence="7 8">
    <name type="scientific">Roseomonas gilardii</name>
    <dbReference type="NCBI Taxonomy" id="257708"/>
    <lineage>
        <taxon>Bacteria</taxon>
        <taxon>Pseudomonadati</taxon>
        <taxon>Pseudomonadota</taxon>
        <taxon>Alphaproteobacteria</taxon>
        <taxon>Acetobacterales</taxon>
        <taxon>Roseomonadaceae</taxon>
        <taxon>Roseomonas</taxon>
    </lineage>
</organism>
<sequence length="606" mass="68312">MAINLQLRGAVYRFRRRVPDSLVERIGRKEIIRSLETSSRAEAGLRARVAWLATERVFGMVRANKSLERAQIDELLRRLTDEAVQNSPTRAELSRDFERLEPRYVDLLFGDEGRRAILSHPGKEQDLILEHLERLLDGAEIAVLKEATETAQTEARVHEIRRTMAERERRDMHWMALAAMLMLKEERSAKVPTSAALPASEATAEPKDAGRKESAPAALMTTGASSLAFLAHRDAYLASRVLATDDFPALKPNSIKQATKTLELWAELMGDRPIAVITKVEARRFRILLRTLPAAYGKAVRAGPVSLEAEIQRARARQAEVDGRNASLAPDMEREADIALVGLRTVKRHFSALSAYWQWLANHGYAPEDANPFIGFSWPGVRKGRKGRDMWSEQDLRTLLTSPRFASGSERGSFWWITIIGMYSGMRVEEIARLRIRQDIRDLHGRLAFVVQEQLGVWSPKTEAGARIVPVHPVLLKLGFHDFVERRAAQGHQRLFYDLPPRGKEQSYGADFSREFSKYKAALGIGPGTVFHSFRHSVRTILTNAPADQFRDAWIDAFMGHSADEDADEGRPKRQSVGVTVYLKAVDMENLCKVVEAIRYPVEPTP</sequence>
<dbReference type="PANTHER" id="PTHR30349">
    <property type="entry name" value="PHAGE INTEGRASE-RELATED"/>
    <property type="match status" value="1"/>
</dbReference>
<dbReference type="Proteomes" id="UP000185494">
    <property type="component" value="Chromosome 1"/>
</dbReference>
<dbReference type="Gene3D" id="1.10.443.10">
    <property type="entry name" value="Intergrase catalytic core"/>
    <property type="match status" value="1"/>
</dbReference>
<comment type="similarity">
    <text evidence="1">Belongs to the 'phage' integrase family.</text>
</comment>
<evidence type="ECO:0000259" key="6">
    <source>
        <dbReference type="PROSITE" id="PS51898"/>
    </source>
</evidence>
<dbReference type="Pfam" id="PF20172">
    <property type="entry name" value="DUF6538"/>
    <property type="match status" value="1"/>
</dbReference>
<protein>
    <recommendedName>
        <fullName evidence="6">Tyr recombinase domain-containing protein</fullName>
    </recommendedName>
</protein>
<dbReference type="PANTHER" id="PTHR30349:SF41">
    <property type="entry name" value="INTEGRASE_RECOMBINASE PROTEIN MJ0367-RELATED"/>
    <property type="match status" value="1"/>
</dbReference>
<dbReference type="GO" id="GO:0015074">
    <property type="term" value="P:DNA integration"/>
    <property type="evidence" value="ECO:0007669"/>
    <property type="project" value="UniProtKB-KW"/>
</dbReference>